<sequence length="696" mass="75928">MSETPQPAEEPPAEGGRAESAPEEAKEQDPDANDPSGESDEPDKRALGQTASVINNFFAEVDAAHSVFGVGAARATRSMTGALAPAEIERTLDRFVPPSGFEETVRTLRERRVVVLVGPAESGKWTSSVALLDRVKSAREKIVILSPARALDDLATKATFRKGRGHVIHGWIAEDGPPALQRFEFDRLRARLEEADAHLVITLNRETARPGLEGYHVPWQPPDPLRLFDAHIGGPVLAEEITEVRRQAAELRSPRLVADLAREIASGRRAPADLLAELSGGEVAAWFGAGPQPADVLTVAALAFAHGVPERVFERLVADLKNTVEEVRLRGREPGTRPEDHDLPQSRAQWGNGHKLITVERSSSATAFGERRVVFRCTRYREQVIRELVDRYGYELWEPLRLWTRELAGLEDVRVPAVAGLALLAAVHPQEVRESFLEPWAGGLWPERLSASMLLSMMCADDALAPIALGTALSWVMDAGQPKAMTAALAFAGGLSIRYPADSVDWLWFLSLRALRVRTVARLSLTLLLQGAAERDGGALPALRLLARHVDEDLRGRLDPGKARDALAAVLAVLECERLETEDDPLAAWLLLSVPGSAAPLGLLWAWALRNAYHRGRAIRALRRTLRALEGKDGALAAATALGESVWSEVPDGVAALIKRAIEHAEPAYEDREASRRTRELVLAMLHAGSGRAPHR</sequence>
<reference evidence="3 4" key="1">
    <citation type="submission" date="2020-08" db="EMBL/GenBank/DDBJ databases">
        <title>Genomic Encyclopedia of Type Strains, Phase IV (KMG-IV): sequencing the most valuable type-strain genomes for metagenomic binning, comparative biology and taxonomic classification.</title>
        <authorList>
            <person name="Goeker M."/>
        </authorList>
    </citation>
    <scope>NUCLEOTIDE SEQUENCE [LARGE SCALE GENOMIC DNA]</scope>
    <source>
        <strain evidence="3 4">DSM 45615</strain>
    </source>
</reference>
<gene>
    <name evidence="3" type="ORF">HNP84_000297</name>
</gene>
<comment type="caution">
    <text evidence="3">The sequence shown here is derived from an EMBL/GenBank/DDBJ whole genome shotgun (WGS) entry which is preliminary data.</text>
</comment>
<keyword evidence="2" id="KW-0472">Membrane</keyword>
<name>A0A840NUX6_9ACTN</name>
<keyword evidence="2" id="KW-0812">Transmembrane</keyword>
<keyword evidence="4" id="KW-1185">Reference proteome</keyword>
<feature type="region of interest" description="Disordered" evidence="1">
    <location>
        <begin position="1"/>
        <end position="44"/>
    </location>
</feature>
<keyword evidence="2" id="KW-1133">Transmembrane helix</keyword>
<dbReference type="EMBL" id="JACHGN010000001">
    <property type="protein sequence ID" value="MBB5130609.1"/>
    <property type="molecule type" value="Genomic_DNA"/>
</dbReference>
<evidence type="ECO:0000313" key="3">
    <source>
        <dbReference type="EMBL" id="MBB5130609.1"/>
    </source>
</evidence>
<organism evidence="3 4">
    <name type="scientific">Thermocatellispora tengchongensis</name>
    <dbReference type="NCBI Taxonomy" id="1073253"/>
    <lineage>
        <taxon>Bacteria</taxon>
        <taxon>Bacillati</taxon>
        <taxon>Actinomycetota</taxon>
        <taxon>Actinomycetes</taxon>
        <taxon>Streptosporangiales</taxon>
        <taxon>Streptosporangiaceae</taxon>
        <taxon>Thermocatellispora</taxon>
    </lineage>
</organism>
<feature type="compositionally biased region" description="Low complexity" evidence="1">
    <location>
        <begin position="1"/>
        <end position="19"/>
    </location>
</feature>
<dbReference type="RefSeq" id="WP_185047470.1">
    <property type="nucleotide sequence ID" value="NZ_BAABIX010000006.1"/>
</dbReference>
<evidence type="ECO:0000313" key="4">
    <source>
        <dbReference type="Proteomes" id="UP000578449"/>
    </source>
</evidence>
<dbReference type="Proteomes" id="UP000578449">
    <property type="component" value="Unassembled WGS sequence"/>
</dbReference>
<evidence type="ECO:0000256" key="1">
    <source>
        <dbReference type="SAM" id="MobiDB-lite"/>
    </source>
</evidence>
<feature type="transmembrane region" description="Helical" evidence="2">
    <location>
        <begin position="586"/>
        <end position="607"/>
    </location>
</feature>
<evidence type="ECO:0000256" key="2">
    <source>
        <dbReference type="SAM" id="Phobius"/>
    </source>
</evidence>
<accession>A0A840NUX6</accession>
<proteinExistence type="predicted"/>
<protein>
    <submittedName>
        <fullName evidence="3">Uncharacterized protein</fullName>
    </submittedName>
</protein>
<dbReference type="AlphaFoldDB" id="A0A840NUX6"/>